<evidence type="ECO:0000313" key="2">
    <source>
        <dbReference type="Proteomes" id="UP000469890"/>
    </source>
</evidence>
<organism evidence="1 2">
    <name type="scientific">Mucor circinelloides f. lusitanicus</name>
    <name type="common">Mucor racemosus var. lusitanicus</name>
    <dbReference type="NCBI Taxonomy" id="29924"/>
    <lineage>
        <taxon>Eukaryota</taxon>
        <taxon>Fungi</taxon>
        <taxon>Fungi incertae sedis</taxon>
        <taxon>Mucoromycota</taxon>
        <taxon>Mucoromycotina</taxon>
        <taxon>Mucoromycetes</taxon>
        <taxon>Mucorales</taxon>
        <taxon>Mucorineae</taxon>
        <taxon>Mucoraceae</taxon>
        <taxon>Mucor</taxon>
    </lineage>
</organism>
<proteinExistence type="predicted"/>
<comment type="caution">
    <text evidence="1">The sequence shown here is derived from an EMBL/GenBank/DDBJ whole genome shotgun (WGS) entry which is preliminary data.</text>
</comment>
<dbReference type="Proteomes" id="UP000469890">
    <property type="component" value="Unassembled WGS sequence"/>
</dbReference>
<sequence length="144" mass="16535">MVKILKIVKNLAKGKIKRDDADGLLTQMKSLSSDNERRILQAISDMVKRLPAISITEAFGELELTTGYLDPLSFPLLTGFDQNTKRPDAVMRYIHQHDYAEARGFGEVKTKERVSDYYDLARDLLRYCIFSKESVDLNDMTRSR</sequence>
<dbReference type="AlphaFoldDB" id="A0A8H4BAE6"/>
<protein>
    <submittedName>
        <fullName evidence="1">Uncharacterized protein</fullName>
    </submittedName>
</protein>
<name>A0A8H4BAE6_MUCCL</name>
<reference evidence="1 2" key="1">
    <citation type="submission" date="2019-09" db="EMBL/GenBank/DDBJ databases">
        <authorList>
            <consortium name="DOE Joint Genome Institute"/>
            <person name="Mondo S.J."/>
            <person name="Navarro-Mendoza M.I."/>
            <person name="Perez-Arques C."/>
            <person name="Panchal S."/>
            <person name="Nicolas F.E."/>
            <person name="Ganguly P."/>
            <person name="Pangilinan J."/>
            <person name="Grigoriev I."/>
            <person name="Heitman J."/>
            <person name="Sanya K."/>
            <person name="Garre V."/>
        </authorList>
    </citation>
    <scope>NUCLEOTIDE SEQUENCE [LARGE SCALE GENOMIC DNA]</scope>
    <source>
        <strain evidence="1 2">MU402</strain>
    </source>
</reference>
<evidence type="ECO:0000313" key="1">
    <source>
        <dbReference type="EMBL" id="KAF1798294.1"/>
    </source>
</evidence>
<accession>A0A8H4BAE6</accession>
<dbReference type="EMBL" id="JAAECE010000008">
    <property type="protein sequence ID" value="KAF1798294.1"/>
    <property type="molecule type" value="Genomic_DNA"/>
</dbReference>
<gene>
    <name evidence="1" type="ORF">FB192DRAFT_1451334</name>
</gene>